<evidence type="ECO:0000313" key="3">
    <source>
        <dbReference type="EnsemblMetazoa" id="XP_022647868"/>
    </source>
</evidence>
<accession>A0A7M7J7D4</accession>
<keyword evidence="4" id="KW-1185">Reference proteome</keyword>
<dbReference type="GeneID" id="111244749"/>
<dbReference type="EnsemblMetazoa" id="XM_022792133">
    <property type="protein sequence ID" value="XP_022647868"/>
    <property type="gene ID" value="LOC111244749"/>
</dbReference>
<protein>
    <recommendedName>
        <fullName evidence="2">Ig-like domain-containing protein</fullName>
    </recommendedName>
</protein>
<dbReference type="AlphaFoldDB" id="A0A7M7J7D4"/>
<dbReference type="SUPFAM" id="SSF48726">
    <property type="entry name" value="Immunoglobulin"/>
    <property type="match status" value="1"/>
</dbReference>
<organism evidence="3 4">
    <name type="scientific">Varroa destructor</name>
    <name type="common">Honeybee mite</name>
    <dbReference type="NCBI Taxonomy" id="109461"/>
    <lineage>
        <taxon>Eukaryota</taxon>
        <taxon>Metazoa</taxon>
        <taxon>Ecdysozoa</taxon>
        <taxon>Arthropoda</taxon>
        <taxon>Chelicerata</taxon>
        <taxon>Arachnida</taxon>
        <taxon>Acari</taxon>
        <taxon>Parasitiformes</taxon>
        <taxon>Mesostigmata</taxon>
        <taxon>Gamasina</taxon>
        <taxon>Dermanyssoidea</taxon>
        <taxon>Varroidae</taxon>
        <taxon>Varroa</taxon>
    </lineage>
</organism>
<dbReference type="InParanoid" id="A0A7M7J7D4"/>
<proteinExistence type="predicted"/>
<dbReference type="InterPro" id="IPR007110">
    <property type="entry name" value="Ig-like_dom"/>
</dbReference>
<dbReference type="KEGG" id="vde:111244749"/>
<dbReference type="PROSITE" id="PS50835">
    <property type="entry name" value="IG_LIKE"/>
    <property type="match status" value="1"/>
</dbReference>
<dbReference type="CDD" id="cd00096">
    <property type="entry name" value="Ig"/>
    <property type="match status" value="1"/>
</dbReference>
<sequence>MKRLGLKPFMVDVFLHIITVILVTSAPVTSEWYIIRCSTAHGEADVALIKSIVHLSNGTVSLAVSNTQSTIDGRPRPLMCTTRQAAHRAAPELPCPLEKLEIHPQARWTFFGNDRIERRAVRAMPKRGTLSIRNLSDSDIGRYVCKVTLPDDGEIEELWDLKKQGNRWVFVWKSSHGMTRTFWLKKRL</sequence>
<dbReference type="Proteomes" id="UP000594260">
    <property type="component" value="Unplaced"/>
</dbReference>
<reference evidence="3" key="1">
    <citation type="submission" date="2021-01" db="UniProtKB">
        <authorList>
            <consortium name="EnsemblMetazoa"/>
        </authorList>
    </citation>
    <scope>IDENTIFICATION</scope>
</reference>
<dbReference type="InterPro" id="IPR036179">
    <property type="entry name" value="Ig-like_dom_sf"/>
</dbReference>
<dbReference type="InterPro" id="IPR013783">
    <property type="entry name" value="Ig-like_fold"/>
</dbReference>
<evidence type="ECO:0000259" key="2">
    <source>
        <dbReference type="PROSITE" id="PS50835"/>
    </source>
</evidence>
<keyword evidence="1" id="KW-0732">Signal</keyword>
<feature type="signal peptide" evidence="1">
    <location>
        <begin position="1"/>
        <end position="30"/>
    </location>
</feature>
<name>A0A7M7J7D4_VARDE</name>
<evidence type="ECO:0000313" key="4">
    <source>
        <dbReference type="Proteomes" id="UP000594260"/>
    </source>
</evidence>
<dbReference type="Gene3D" id="2.60.40.10">
    <property type="entry name" value="Immunoglobulins"/>
    <property type="match status" value="1"/>
</dbReference>
<feature type="domain" description="Ig-like" evidence="2">
    <location>
        <begin position="75"/>
        <end position="156"/>
    </location>
</feature>
<dbReference type="RefSeq" id="XP_022647868.1">
    <property type="nucleotide sequence ID" value="XM_022792133.1"/>
</dbReference>
<feature type="chain" id="PRO_5029753856" description="Ig-like domain-containing protein" evidence="1">
    <location>
        <begin position="31"/>
        <end position="188"/>
    </location>
</feature>
<evidence type="ECO:0000256" key="1">
    <source>
        <dbReference type="SAM" id="SignalP"/>
    </source>
</evidence>